<dbReference type="InterPro" id="IPR025711">
    <property type="entry name" value="PepSY"/>
</dbReference>
<proteinExistence type="predicted"/>
<organism evidence="3 4">
    <name type="scientific">Tropicimonas aquimaris</name>
    <dbReference type="NCBI Taxonomy" id="914152"/>
    <lineage>
        <taxon>Bacteria</taxon>
        <taxon>Pseudomonadati</taxon>
        <taxon>Pseudomonadota</taxon>
        <taxon>Alphaproteobacteria</taxon>
        <taxon>Rhodobacterales</taxon>
        <taxon>Roseobacteraceae</taxon>
        <taxon>Tropicimonas</taxon>
    </lineage>
</organism>
<dbReference type="RefSeq" id="WP_386072417.1">
    <property type="nucleotide sequence ID" value="NZ_JBHTJT010000006.1"/>
</dbReference>
<gene>
    <name evidence="3" type="ORF">ACFQ2S_02435</name>
</gene>
<dbReference type="Proteomes" id="UP001597108">
    <property type="component" value="Unassembled WGS sequence"/>
</dbReference>
<reference evidence="4" key="1">
    <citation type="journal article" date="2019" name="Int. J. Syst. Evol. Microbiol.">
        <title>The Global Catalogue of Microorganisms (GCM) 10K type strain sequencing project: providing services to taxonomists for standard genome sequencing and annotation.</title>
        <authorList>
            <consortium name="The Broad Institute Genomics Platform"/>
            <consortium name="The Broad Institute Genome Sequencing Center for Infectious Disease"/>
            <person name="Wu L."/>
            <person name="Ma J."/>
        </authorList>
    </citation>
    <scope>NUCLEOTIDE SEQUENCE [LARGE SCALE GENOMIC DNA]</scope>
    <source>
        <strain evidence="4">CCUG 60524</strain>
    </source>
</reference>
<sequence>MLKQTAALALSAVLLLPVAAVASSEVALSDEMQTRITTMLTEQGYEVGKIKIEDGMYEAYAKKDGQKLEIFLNGDLEIVKIEND</sequence>
<evidence type="ECO:0000313" key="4">
    <source>
        <dbReference type="Proteomes" id="UP001597108"/>
    </source>
</evidence>
<accession>A0ABW3IMF2</accession>
<dbReference type="Pfam" id="PF13670">
    <property type="entry name" value="PepSY_2"/>
    <property type="match status" value="1"/>
</dbReference>
<feature type="chain" id="PRO_5046558092" evidence="1">
    <location>
        <begin position="23"/>
        <end position="84"/>
    </location>
</feature>
<feature type="domain" description="PepSY" evidence="2">
    <location>
        <begin position="8"/>
        <end position="80"/>
    </location>
</feature>
<keyword evidence="4" id="KW-1185">Reference proteome</keyword>
<comment type="caution">
    <text evidence="3">The sequence shown here is derived from an EMBL/GenBank/DDBJ whole genome shotgun (WGS) entry which is preliminary data.</text>
</comment>
<protein>
    <submittedName>
        <fullName evidence="3">PepSY domain-containing protein</fullName>
    </submittedName>
</protein>
<name>A0ABW3IMF2_9RHOB</name>
<feature type="signal peptide" evidence="1">
    <location>
        <begin position="1"/>
        <end position="22"/>
    </location>
</feature>
<evidence type="ECO:0000256" key="1">
    <source>
        <dbReference type="SAM" id="SignalP"/>
    </source>
</evidence>
<evidence type="ECO:0000259" key="2">
    <source>
        <dbReference type="Pfam" id="PF13670"/>
    </source>
</evidence>
<evidence type="ECO:0000313" key="3">
    <source>
        <dbReference type="EMBL" id="MFD0978498.1"/>
    </source>
</evidence>
<keyword evidence="1" id="KW-0732">Signal</keyword>
<dbReference type="EMBL" id="JBHTJT010000006">
    <property type="protein sequence ID" value="MFD0978498.1"/>
    <property type="molecule type" value="Genomic_DNA"/>
</dbReference>